<evidence type="ECO:0000256" key="2">
    <source>
        <dbReference type="SAM" id="MobiDB-lite"/>
    </source>
</evidence>
<feature type="compositionally biased region" description="Basic and acidic residues" evidence="2">
    <location>
        <begin position="617"/>
        <end position="631"/>
    </location>
</feature>
<feature type="compositionally biased region" description="Polar residues" evidence="2">
    <location>
        <begin position="464"/>
        <end position="475"/>
    </location>
</feature>
<organism evidence="3 4">
    <name type="scientific">Cryptococcus deneoformans (strain JEC21 / ATCC MYA-565)</name>
    <name type="common">Cryptococcus neoformans var. neoformans serotype D</name>
    <dbReference type="NCBI Taxonomy" id="214684"/>
    <lineage>
        <taxon>Eukaryota</taxon>
        <taxon>Fungi</taxon>
        <taxon>Dikarya</taxon>
        <taxon>Basidiomycota</taxon>
        <taxon>Agaricomycotina</taxon>
        <taxon>Tremellomycetes</taxon>
        <taxon>Tremellales</taxon>
        <taxon>Cryptococcaceae</taxon>
        <taxon>Cryptococcus</taxon>
        <taxon>Cryptococcus neoformans species complex</taxon>
    </lineage>
</organism>
<evidence type="ECO:0000313" key="4">
    <source>
        <dbReference type="Proteomes" id="UP000002149"/>
    </source>
</evidence>
<feature type="region of interest" description="Disordered" evidence="2">
    <location>
        <begin position="457"/>
        <end position="643"/>
    </location>
</feature>
<dbReference type="HOGENOM" id="CLU_404901_0_0_1"/>
<dbReference type="OrthoDB" id="2574926at2759"/>
<dbReference type="Proteomes" id="UP000002149">
    <property type="component" value="Chromosome 13"/>
</dbReference>
<reference evidence="3 4" key="1">
    <citation type="journal article" date="2005" name="Science">
        <title>The genome of the basidiomycetous yeast and human pathogen Cryptococcus neoformans.</title>
        <authorList>
            <person name="Loftus B.J."/>
            <person name="Fung E."/>
            <person name="Roncaglia P."/>
            <person name="Rowley D."/>
            <person name="Amedeo P."/>
            <person name="Bruno D."/>
            <person name="Vamathevan J."/>
            <person name="Miranda M."/>
            <person name="Anderson I.J."/>
            <person name="Fraser J.A."/>
            <person name="Allen J.E."/>
            <person name="Bosdet I.E."/>
            <person name="Brent M.R."/>
            <person name="Chiu R."/>
            <person name="Doering T.L."/>
            <person name="Donlin M.J."/>
            <person name="D'Souza C.A."/>
            <person name="Fox D.S."/>
            <person name="Grinberg V."/>
            <person name="Fu J."/>
            <person name="Fukushima M."/>
            <person name="Haas B.J."/>
            <person name="Huang J.C."/>
            <person name="Janbon G."/>
            <person name="Jones S.J."/>
            <person name="Koo H.L."/>
            <person name="Krzywinski M.I."/>
            <person name="Kwon-Chung J.K."/>
            <person name="Lengeler K.B."/>
            <person name="Maiti R."/>
            <person name="Marra M.A."/>
            <person name="Marra R.E."/>
            <person name="Mathewson C.A."/>
            <person name="Mitchell T.G."/>
            <person name="Pertea M."/>
            <person name="Riggs F.R."/>
            <person name="Salzberg S.L."/>
            <person name="Schein J.E."/>
            <person name="Shvartsbeyn A."/>
            <person name="Shin H."/>
            <person name="Shumway M."/>
            <person name="Specht C.A."/>
            <person name="Suh B.B."/>
            <person name="Tenney A."/>
            <person name="Utterback T.R."/>
            <person name="Wickes B.L."/>
            <person name="Wortman J.R."/>
            <person name="Wye N.H."/>
            <person name="Kronstad J.W."/>
            <person name="Lodge J.K."/>
            <person name="Heitman J."/>
            <person name="Davis R.W."/>
            <person name="Fraser C.M."/>
            <person name="Hyman R.W."/>
        </authorList>
    </citation>
    <scope>NUCLEOTIDE SEQUENCE [LARGE SCALE GENOMIC DNA]</scope>
    <source>
        <strain evidence="4">JEC21 / ATCC MYA-565</strain>
    </source>
</reference>
<dbReference type="KEGG" id="cne:CNM01640"/>
<dbReference type="VEuPathDB" id="FungiDB:CNM01640"/>
<dbReference type="RefSeq" id="XP_568469.1">
    <property type="nucleotide sequence ID" value="XM_568469.2"/>
</dbReference>
<feature type="coiled-coil region" evidence="1">
    <location>
        <begin position="197"/>
        <end position="231"/>
    </location>
</feature>
<feature type="region of interest" description="Disordered" evidence="2">
    <location>
        <begin position="103"/>
        <end position="132"/>
    </location>
</feature>
<gene>
    <name evidence="3" type="ordered locus">CNM01640</name>
</gene>
<sequence length="680" mass="75172">MSAHPSISTYNSSIHSSATTWKDATAAKTFRTKNARPHIDPEIISLTPSSIFAQSPTAMQSSPSPLFTTSSGWQLPPNTPSPPPPYRSPFATHLTTAATHSYSRLEPTRGMRRQSNPFQSLHSSKQGRKWGGKKFGEATVSLGVGLGVEVEREMQDAEIERILELADDKSKVLLKRRLEEMKIHVEQQVRAESCQRIMQLENALADAYQTIQRLEKEKVVLEDTMKEVEERITLEYQLAIKASERPRPSGLRPLGLLSKARPASVSLDGEQPTSKRQSMNSVPVSDPPFKRHSFSRHSGIPYRASTLPANLPSTPLPASPDAVSSTADSPLCTPIDSPTHCATSPSTSSSRPKSYRLSQMFTCLSSNSVNARAYEELEMLADSPKKGNVFGAKSEAANKLMTTTPENEQAKRESMRQRRTRPQTMYNWSPPIMEEDFPSKQGDCPITTTYNKLVGRPSLPASLHHNTVDTPQDTFSAYKPPTPPDSNQSHHDHHRSKRAYEDEDEDDYDHGHDTHPYSRTRPHNHSTGITRARKRLSVNGAGHNSEPDDRSLLEGYHATQRNIHRKTQMVGGIDDVSGDGDGGSPFIVSLSSDSTCFPRTSSSPHPHSGSDSASPSSERKLTTRNQQDHVRTHPQTRALDNPYQANPRQMACLLGTIAKCSGWMTMVGFAGLTVGGWMKK</sequence>
<feature type="compositionally biased region" description="Low complexity" evidence="2">
    <location>
        <begin position="601"/>
        <end position="616"/>
    </location>
</feature>
<dbReference type="PaxDb" id="214684-Q5K7Q4"/>
<evidence type="ECO:0000313" key="3">
    <source>
        <dbReference type="EMBL" id="AAW46952.1"/>
    </source>
</evidence>
<feature type="region of interest" description="Disordered" evidence="2">
    <location>
        <begin position="262"/>
        <end position="354"/>
    </location>
</feature>
<feature type="region of interest" description="Disordered" evidence="2">
    <location>
        <begin position="55"/>
        <end position="82"/>
    </location>
</feature>
<accession>Q55I69</accession>
<evidence type="ECO:0000256" key="1">
    <source>
        <dbReference type="SAM" id="Coils"/>
    </source>
</evidence>
<dbReference type="EMBL" id="AE017353">
    <property type="protein sequence ID" value="AAW46952.1"/>
    <property type="molecule type" value="Genomic_DNA"/>
</dbReference>
<dbReference type="OMA" id="RTHPQTR"/>
<dbReference type="AlphaFoldDB" id="Q5K7Q4"/>
<keyword evidence="4" id="KW-1185">Reference proteome</keyword>
<proteinExistence type="predicted"/>
<dbReference type="InParanoid" id="Q5K7Q4"/>
<feature type="compositionally biased region" description="Polar residues" evidence="2">
    <location>
        <begin position="589"/>
        <end position="600"/>
    </location>
</feature>
<dbReference type="GeneID" id="3255054"/>
<feature type="compositionally biased region" description="Polar residues" evidence="2">
    <location>
        <begin position="271"/>
        <end position="283"/>
    </location>
</feature>
<feature type="compositionally biased region" description="Low complexity" evidence="2">
    <location>
        <begin position="337"/>
        <end position="352"/>
    </location>
</feature>
<protein>
    <submittedName>
        <fullName evidence="3">Expressed protein</fullName>
    </submittedName>
</protein>
<feature type="compositionally biased region" description="Polar residues" evidence="2">
    <location>
        <begin position="55"/>
        <end position="73"/>
    </location>
</feature>
<name>Q5K7Q4_CRYD1</name>
<keyword evidence="1" id="KW-0175">Coiled coil</keyword>
<accession>Q5K7Q4</accession>
<feature type="compositionally biased region" description="Polar residues" evidence="2">
    <location>
        <begin position="113"/>
        <end position="124"/>
    </location>
</feature>